<organism evidence="4 5">
    <name type="scientific">Chitinophaga lutea</name>
    <dbReference type="NCBI Taxonomy" id="2488634"/>
    <lineage>
        <taxon>Bacteria</taxon>
        <taxon>Pseudomonadati</taxon>
        <taxon>Bacteroidota</taxon>
        <taxon>Chitinophagia</taxon>
        <taxon>Chitinophagales</taxon>
        <taxon>Chitinophagaceae</taxon>
        <taxon>Chitinophaga</taxon>
    </lineage>
</organism>
<dbReference type="OrthoDB" id="822355at2"/>
<dbReference type="InterPro" id="IPR020904">
    <property type="entry name" value="Sc_DH/Rdtase_CS"/>
</dbReference>
<dbReference type="AlphaFoldDB" id="A0A3N4QAS6"/>
<evidence type="ECO:0000256" key="1">
    <source>
        <dbReference type="ARBA" id="ARBA00006484"/>
    </source>
</evidence>
<evidence type="ECO:0000256" key="3">
    <source>
        <dbReference type="RuleBase" id="RU000363"/>
    </source>
</evidence>
<reference evidence="4 5" key="1">
    <citation type="submission" date="2018-11" db="EMBL/GenBank/DDBJ databases">
        <title>Chitinophaga lutea sp.nov., isolate from arsenic contaminated soil.</title>
        <authorList>
            <person name="Zong Y."/>
        </authorList>
    </citation>
    <scope>NUCLEOTIDE SEQUENCE [LARGE SCALE GENOMIC DNA]</scope>
    <source>
        <strain evidence="4 5">ZY74</strain>
    </source>
</reference>
<comment type="similarity">
    <text evidence="1 3">Belongs to the short-chain dehydrogenases/reductases (SDR) family.</text>
</comment>
<dbReference type="GO" id="GO:0016616">
    <property type="term" value="F:oxidoreductase activity, acting on the CH-OH group of donors, NAD or NADP as acceptor"/>
    <property type="evidence" value="ECO:0007669"/>
    <property type="project" value="UniProtKB-ARBA"/>
</dbReference>
<dbReference type="PRINTS" id="PR00080">
    <property type="entry name" value="SDRFAMILY"/>
</dbReference>
<dbReference type="RefSeq" id="WP_123845617.1">
    <property type="nucleotide sequence ID" value="NZ_RPDH01000001.1"/>
</dbReference>
<evidence type="ECO:0000313" key="5">
    <source>
        <dbReference type="Proteomes" id="UP000278351"/>
    </source>
</evidence>
<protein>
    <submittedName>
        <fullName evidence="4">SDR family oxidoreductase</fullName>
    </submittedName>
</protein>
<dbReference type="EMBL" id="RPDH01000001">
    <property type="protein sequence ID" value="RPE13100.1"/>
    <property type="molecule type" value="Genomic_DNA"/>
</dbReference>
<gene>
    <name evidence="4" type="ORF">EGT74_06080</name>
</gene>
<dbReference type="Proteomes" id="UP000278351">
    <property type="component" value="Unassembled WGS sequence"/>
</dbReference>
<dbReference type="CDD" id="cd05233">
    <property type="entry name" value="SDR_c"/>
    <property type="match status" value="1"/>
</dbReference>
<dbReference type="FunFam" id="3.40.50.720:FF:000047">
    <property type="entry name" value="NADP-dependent L-serine/L-allo-threonine dehydrogenase"/>
    <property type="match status" value="1"/>
</dbReference>
<dbReference type="PANTHER" id="PTHR43115:SF4">
    <property type="entry name" value="DEHYDROGENASE_REDUCTASE SDR FAMILY MEMBER 11"/>
    <property type="match status" value="1"/>
</dbReference>
<dbReference type="InterPro" id="IPR036291">
    <property type="entry name" value="NAD(P)-bd_dom_sf"/>
</dbReference>
<dbReference type="SUPFAM" id="SSF51735">
    <property type="entry name" value="NAD(P)-binding Rossmann-fold domains"/>
    <property type="match status" value="1"/>
</dbReference>
<dbReference type="PANTHER" id="PTHR43115">
    <property type="entry name" value="DEHYDROGENASE/REDUCTASE SDR FAMILY MEMBER 11"/>
    <property type="match status" value="1"/>
</dbReference>
<dbReference type="Gene3D" id="3.40.50.720">
    <property type="entry name" value="NAD(P)-binding Rossmann-like Domain"/>
    <property type="match status" value="1"/>
</dbReference>
<dbReference type="InterPro" id="IPR002347">
    <property type="entry name" value="SDR_fam"/>
</dbReference>
<evidence type="ECO:0000313" key="4">
    <source>
        <dbReference type="EMBL" id="RPE13100.1"/>
    </source>
</evidence>
<name>A0A3N4QAS6_9BACT</name>
<keyword evidence="2" id="KW-0560">Oxidoreductase</keyword>
<proteinExistence type="inferred from homology"/>
<dbReference type="PROSITE" id="PS00061">
    <property type="entry name" value="ADH_SHORT"/>
    <property type="match status" value="1"/>
</dbReference>
<dbReference type="PRINTS" id="PR00081">
    <property type="entry name" value="GDHRDH"/>
</dbReference>
<dbReference type="Pfam" id="PF00106">
    <property type="entry name" value="adh_short"/>
    <property type="match status" value="1"/>
</dbReference>
<sequence>MENMQKNILITGGTTGIGRATALLLAAKGAKVFIFGRHENELNDTLSDARKAGVEKNITGITADVSRESDVAYVFEKADEALGDIDVLINNAALGYAGIMSGNYSDWQYIINTNLLGYVACAAEAIKRMRRNSSGHIINIGSMSAETKEKGSSLYVATKSAIKGLSQSLRKEVNPLGIKVTLIEPGAVGTDMQPQSPEEQREKETNLEMLKAEDIAACVLYVLTQPQRCDLVEIQIRPHLQMI</sequence>
<accession>A0A3N4QAS6</accession>
<evidence type="ECO:0000256" key="2">
    <source>
        <dbReference type="ARBA" id="ARBA00023002"/>
    </source>
</evidence>
<comment type="caution">
    <text evidence="4">The sequence shown here is derived from an EMBL/GenBank/DDBJ whole genome shotgun (WGS) entry which is preliminary data.</text>
</comment>
<keyword evidence="5" id="KW-1185">Reference proteome</keyword>